<keyword evidence="6" id="KW-0315">Glutamine amidotransferase</keyword>
<keyword evidence="3" id="KW-0456">Lyase</keyword>
<dbReference type="PANTHER" id="PTHR48094:SF11">
    <property type="entry name" value="GLUTATHIONE-INDEPENDENT GLYOXALASE HSP31-RELATED"/>
    <property type="match status" value="1"/>
</dbReference>
<proteinExistence type="inferred from homology"/>
<dbReference type="InterPro" id="IPR050325">
    <property type="entry name" value="Prot/Nucl_acid_deglycase"/>
</dbReference>
<name>A0A6A6UH73_9PEZI</name>
<dbReference type="InterPro" id="IPR029062">
    <property type="entry name" value="Class_I_gatase-like"/>
</dbReference>
<keyword evidence="7" id="KW-1185">Reference proteome</keyword>
<dbReference type="GO" id="GO:0016740">
    <property type="term" value="F:transferase activity"/>
    <property type="evidence" value="ECO:0007669"/>
    <property type="project" value="UniProtKB-KW"/>
</dbReference>
<dbReference type="OrthoDB" id="543156at2759"/>
<gene>
    <name evidence="6" type="ORF">BT63DRAFT_477382</name>
</gene>
<evidence type="ECO:0000313" key="6">
    <source>
        <dbReference type="EMBL" id="KAF2670783.1"/>
    </source>
</evidence>
<comment type="catalytic activity">
    <reaction evidence="5">
        <text>methylglyoxal + H2O = (R)-lactate + H(+)</text>
        <dbReference type="Rhea" id="RHEA:27754"/>
        <dbReference type="ChEBI" id="CHEBI:15377"/>
        <dbReference type="ChEBI" id="CHEBI:15378"/>
        <dbReference type="ChEBI" id="CHEBI:16004"/>
        <dbReference type="ChEBI" id="CHEBI:17158"/>
        <dbReference type="EC" id="4.2.1.130"/>
    </reaction>
</comment>
<dbReference type="EMBL" id="MU004233">
    <property type="protein sequence ID" value="KAF2670783.1"/>
    <property type="molecule type" value="Genomic_DNA"/>
</dbReference>
<dbReference type="AlphaFoldDB" id="A0A6A6UH73"/>
<dbReference type="GO" id="GO:0019172">
    <property type="term" value="F:glyoxalase III activity"/>
    <property type="evidence" value="ECO:0007669"/>
    <property type="project" value="UniProtKB-EC"/>
</dbReference>
<evidence type="ECO:0000256" key="2">
    <source>
        <dbReference type="ARBA" id="ARBA00023016"/>
    </source>
</evidence>
<comment type="similarity">
    <text evidence="4">Belongs to the peptidase C56 family. HSP31-like subfamily.</text>
</comment>
<dbReference type="GO" id="GO:0005737">
    <property type="term" value="C:cytoplasm"/>
    <property type="evidence" value="ECO:0007669"/>
    <property type="project" value="TreeGrafter"/>
</dbReference>
<evidence type="ECO:0000256" key="5">
    <source>
        <dbReference type="ARBA" id="ARBA00048082"/>
    </source>
</evidence>
<evidence type="ECO:0000256" key="1">
    <source>
        <dbReference type="ARBA" id="ARBA00013134"/>
    </source>
</evidence>
<dbReference type="PANTHER" id="PTHR48094">
    <property type="entry name" value="PROTEIN/NUCLEIC ACID DEGLYCASE DJ-1-RELATED"/>
    <property type="match status" value="1"/>
</dbReference>
<accession>A0A6A6UH73</accession>
<dbReference type="Proteomes" id="UP000799302">
    <property type="component" value="Unassembled WGS sequence"/>
</dbReference>
<reference evidence="6" key="1">
    <citation type="journal article" date="2020" name="Stud. Mycol.">
        <title>101 Dothideomycetes genomes: a test case for predicting lifestyles and emergence of pathogens.</title>
        <authorList>
            <person name="Haridas S."/>
            <person name="Albert R."/>
            <person name="Binder M."/>
            <person name="Bloem J."/>
            <person name="Labutti K."/>
            <person name="Salamov A."/>
            <person name="Andreopoulos B."/>
            <person name="Baker S."/>
            <person name="Barry K."/>
            <person name="Bills G."/>
            <person name="Bluhm B."/>
            <person name="Cannon C."/>
            <person name="Castanera R."/>
            <person name="Culley D."/>
            <person name="Daum C."/>
            <person name="Ezra D."/>
            <person name="Gonzalez J."/>
            <person name="Henrissat B."/>
            <person name="Kuo A."/>
            <person name="Liang C."/>
            <person name="Lipzen A."/>
            <person name="Lutzoni F."/>
            <person name="Magnuson J."/>
            <person name="Mondo S."/>
            <person name="Nolan M."/>
            <person name="Ohm R."/>
            <person name="Pangilinan J."/>
            <person name="Park H.-J."/>
            <person name="Ramirez L."/>
            <person name="Alfaro M."/>
            <person name="Sun H."/>
            <person name="Tritt A."/>
            <person name="Yoshinaga Y."/>
            <person name="Zwiers L.-H."/>
            <person name="Turgeon B."/>
            <person name="Goodwin S."/>
            <person name="Spatafora J."/>
            <person name="Crous P."/>
            <person name="Grigoriev I."/>
        </authorList>
    </citation>
    <scope>NUCLEOTIDE SEQUENCE</scope>
    <source>
        <strain evidence="6">CBS 115976</strain>
    </source>
</reference>
<evidence type="ECO:0000256" key="4">
    <source>
        <dbReference type="ARBA" id="ARBA00038493"/>
    </source>
</evidence>
<dbReference type="Gene3D" id="3.40.50.880">
    <property type="match status" value="1"/>
</dbReference>
<dbReference type="GO" id="GO:0019243">
    <property type="term" value="P:methylglyoxal catabolic process to D-lactate via S-lactoyl-glutathione"/>
    <property type="evidence" value="ECO:0007669"/>
    <property type="project" value="TreeGrafter"/>
</dbReference>
<dbReference type="EC" id="4.2.1.130" evidence="1"/>
<keyword evidence="6" id="KW-0808">Transferase</keyword>
<dbReference type="SUPFAM" id="SSF52317">
    <property type="entry name" value="Class I glutamine amidotransferase-like"/>
    <property type="match status" value="1"/>
</dbReference>
<evidence type="ECO:0000313" key="7">
    <source>
        <dbReference type="Proteomes" id="UP000799302"/>
    </source>
</evidence>
<organism evidence="6 7">
    <name type="scientific">Microthyrium microscopicum</name>
    <dbReference type="NCBI Taxonomy" id="703497"/>
    <lineage>
        <taxon>Eukaryota</taxon>
        <taxon>Fungi</taxon>
        <taxon>Dikarya</taxon>
        <taxon>Ascomycota</taxon>
        <taxon>Pezizomycotina</taxon>
        <taxon>Dothideomycetes</taxon>
        <taxon>Dothideomycetes incertae sedis</taxon>
        <taxon>Microthyriales</taxon>
        <taxon>Microthyriaceae</taxon>
        <taxon>Microthyrium</taxon>
    </lineage>
</organism>
<evidence type="ECO:0000256" key="3">
    <source>
        <dbReference type="ARBA" id="ARBA00023239"/>
    </source>
</evidence>
<protein>
    <recommendedName>
        <fullName evidence="1">D-lactate dehydratase</fullName>
        <ecNumber evidence="1">4.2.1.130</ecNumber>
    </recommendedName>
</protein>
<sequence>MKAPRKVLISMTSHSAPFYPDGRVNGAFYTEVAHPYHALIKAGFEVDLASETGSFVIDTYSLSDEFLTEEDRTVLNDPSHALTVLLKTGVRKASDLDVSDYGMFFASAGFATVYDYPTARTLQSIAEDVWKRGGVIAAVCHGGAIFPGVHDSDTGKSIIAGKQVTGFSTEGDRLAGVLDKIHEDGVKTTEESAVLAGADYTAPPEPFGPFMITSGRIVTGANPASAHITAAAAIEAFNKIVEDA</sequence>
<keyword evidence="2" id="KW-0346">Stress response</keyword>